<feature type="domain" description="CSD" evidence="9">
    <location>
        <begin position="299"/>
        <end position="364"/>
    </location>
</feature>
<dbReference type="PANTHER" id="PTHR21060">
    <property type="entry name" value="ACETATE KINASE"/>
    <property type="match status" value="1"/>
</dbReference>
<sequence length="365" mass="41767">MSQPFLKWTNNIRWKNNPAYIKAWKNGITGYPIIDASMHQLKQTGWLHNRLRMISASFLVKNLFVDWRIGEKYFLSYLIDGNLSSNNGGWQWSASTGTDATPYFRIFNPVLQGKKFDYYEIKYISGIAECLNLSEASIKWNIDNVSYNKRLKKYSNHNCALDFIANVIFPQKQAILHKICGIGHRIVHGGKKCTKSAIIDEKILENIKNAIPFAPLHNPAHLIGIQESFKIFPKLIKKNVAVFDTAFHQTMPEESYLYAIPYSFYKDYDIRRYGAHGISHYYEMEDLLLQFVMVSCMSKIKGNVKWFNESKGFGFITPEDGSKDVFVHFSAIQSNGFKTLAEGQRVEFEITNGAKGPSAAHVTTI</sequence>
<dbReference type="VEuPathDB" id="VectorBase:GAUT007430"/>
<dbReference type="InterPro" id="IPR043129">
    <property type="entry name" value="ATPase_NBD"/>
</dbReference>
<dbReference type="NCBIfam" id="NF007062">
    <property type="entry name" value="PRK09507.1"/>
    <property type="match status" value="1"/>
</dbReference>
<evidence type="ECO:0000313" key="11">
    <source>
        <dbReference type="Proteomes" id="UP000078200"/>
    </source>
</evidence>
<dbReference type="InterPro" id="IPR036134">
    <property type="entry name" value="Crypto/Photolyase_FAD-like_sf"/>
</dbReference>
<dbReference type="PROSITE" id="PS00691">
    <property type="entry name" value="DNA_PHOTOLYASES_1_2"/>
    <property type="match status" value="1"/>
</dbReference>
<organism evidence="10 11">
    <name type="scientific">Glossina austeni</name>
    <name type="common">Savannah tsetse fly</name>
    <dbReference type="NCBI Taxonomy" id="7395"/>
    <lineage>
        <taxon>Eukaryota</taxon>
        <taxon>Metazoa</taxon>
        <taxon>Ecdysozoa</taxon>
        <taxon>Arthropoda</taxon>
        <taxon>Hexapoda</taxon>
        <taxon>Insecta</taxon>
        <taxon>Pterygota</taxon>
        <taxon>Neoptera</taxon>
        <taxon>Endopterygota</taxon>
        <taxon>Diptera</taxon>
        <taxon>Brachycera</taxon>
        <taxon>Muscomorpha</taxon>
        <taxon>Hippoboscoidea</taxon>
        <taxon>Glossinidae</taxon>
        <taxon>Glossina</taxon>
    </lineage>
</organism>
<feature type="site" description="Electron transfer via tryptophanyl radical" evidence="8">
    <location>
        <position position="90"/>
    </location>
</feature>
<keyword evidence="5" id="KW-0547">Nucleotide-binding</keyword>
<name>A0A1A9UK59_GLOAU</name>
<dbReference type="GO" id="GO:0005829">
    <property type="term" value="C:cytosol"/>
    <property type="evidence" value="ECO:0007669"/>
    <property type="project" value="TreeGrafter"/>
</dbReference>
<evidence type="ECO:0000256" key="6">
    <source>
        <dbReference type="ARBA" id="ARBA00022777"/>
    </source>
</evidence>
<evidence type="ECO:0000259" key="9">
    <source>
        <dbReference type="PROSITE" id="PS51857"/>
    </source>
</evidence>
<evidence type="ECO:0000256" key="4">
    <source>
        <dbReference type="ARBA" id="ARBA00022679"/>
    </source>
</evidence>
<dbReference type="FunFam" id="2.40.50.140:FF:000006">
    <property type="entry name" value="Cold shock protein CspC"/>
    <property type="match status" value="1"/>
</dbReference>
<dbReference type="SUPFAM" id="SSF53067">
    <property type="entry name" value="Actin-like ATPase domain"/>
    <property type="match status" value="1"/>
</dbReference>
<keyword evidence="7" id="KW-0067">ATP-binding</keyword>
<dbReference type="GO" id="GO:0006950">
    <property type="term" value="P:response to stress"/>
    <property type="evidence" value="ECO:0007669"/>
    <property type="project" value="UniProtKB-ARBA"/>
</dbReference>
<dbReference type="PANTHER" id="PTHR21060:SF21">
    <property type="entry name" value="ACETATE KINASE"/>
    <property type="match status" value="1"/>
</dbReference>
<dbReference type="Gene3D" id="2.40.50.140">
    <property type="entry name" value="Nucleic acid-binding proteins"/>
    <property type="match status" value="1"/>
</dbReference>
<comment type="subcellular location">
    <subcellularLocation>
        <location evidence="1">Cytoplasm</location>
    </subcellularLocation>
</comment>
<dbReference type="AlphaFoldDB" id="A0A1A9UK59"/>
<dbReference type="InterPro" id="IPR012340">
    <property type="entry name" value="NA-bd_OB-fold"/>
</dbReference>
<dbReference type="GO" id="GO:0006139">
    <property type="term" value="P:nucleobase-containing compound metabolic process"/>
    <property type="evidence" value="ECO:0007669"/>
    <property type="project" value="UniProtKB-ARBA"/>
</dbReference>
<dbReference type="GO" id="GO:0003676">
    <property type="term" value="F:nucleic acid binding"/>
    <property type="evidence" value="ECO:0007669"/>
    <property type="project" value="InterPro"/>
</dbReference>
<evidence type="ECO:0000256" key="7">
    <source>
        <dbReference type="ARBA" id="ARBA00022840"/>
    </source>
</evidence>
<dbReference type="PROSITE" id="PS00352">
    <property type="entry name" value="CSD_1"/>
    <property type="match status" value="1"/>
</dbReference>
<dbReference type="Proteomes" id="UP000078200">
    <property type="component" value="Unassembled WGS sequence"/>
</dbReference>
<dbReference type="InterPro" id="IPR019844">
    <property type="entry name" value="CSD_CS"/>
</dbReference>
<feature type="site" description="Electron transfer via tryptophanyl radical" evidence="8">
    <location>
        <position position="14"/>
    </location>
</feature>
<dbReference type="PRINTS" id="PR00147">
    <property type="entry name" value="DNAPHOTLYASE"/>
</dbReference>
<evidence type="ECO:0000256" key="5">
    <source>
        <dbReference type="ARBA" id="ARBA00022741"/>
    </source>
</evidence>
<dbReference type="CDD" id="cd04458">
    <property type="entry name" value="CSP_CDS"/>
    <property type="match status" value="1"/>
</dbReference>
<dbReference type="Pfam" id="PF00313">
    <property type="entry name" value="CSD"/>
    <property type="match status" value="1"/>
</dbReference>
<dbReference type="EnsemblMetazoa" id="GAUT007430-RA">
    <property type="protein sequence ID" value="GAUT007430-PA"/>
    <property type="gene ID" value="GAUT007430"/>
</dbReference>
<protein>
    <recommendedName>
        <fullName evidence="9">CSD domain-containing protein</fullName>
    </recommendedName>
</protein>
<evidence type="ECO:0000256" key="3">
    <source>
        <dbReference type="ARBA" id="ARBA00022490"/>
    </source>
</evidence>
<feature type="site" description="Electron transfer via tryptophanyl radical" evidence="8">
    <location>
        <position position="67"/>
    </location>
</feature>
<dbReference type="STRING" id="7395.A0A1A9UK59"/>
<keyword evidence="11" id="KW-1185">Reference proteome</keyword>
<comment type="similarity">
    <text evidence="2">Belongs to the DNA photolyase class-1 family.</text>
</comment>
<keyword evidence="4" id="KW-0808">Transferase</keyword>
<evidence type="ECO:0000313" key="10">
    <source>
        <dbReference type="EnsemblMetazoa" id="GAUT007430-PA"/>
    </source>
</evidence>
<reference evidence="10" key="1">
    <citation type="submission" date="2020-05" db="UniProtKB">
        <authorList>
            <consortium name="EnsemblMetazoa"/>
        </authorList>
    </citation>
    <scope>IDENTIFICATION</scope>
    <source>
        <strain evidence="10">TTRI</strain>
    </source>
</reference>
<dbReference type="InterPro" id="IPR002081">
    <property type="entry name" value="Cryptochrome/DNA_photolyase_1"/>
</dbReference>
<dbReference type="Gene3D" id="1.10.579.10">
    <property type="entry name" value="DNA Cyclobutane Dipyrimidine Photolyase, subunit A, domain 3"/>
    <property type="match status" value="1"/>
</dbReference>
<dbReference type="SMART" id="SM00357">
    <property type="entry name" value="CSP"/>
    <property type="match status" value="1"/>
</dbReference>
<evidence type="ECO:0000256" key="1">
    <source>
        <dbReference type="ARBA" id="ARBA00004496"/>
    </source>
</evidence>
<dbReference type="SUPFAM" id="SSF50249">
    <property type="entry name" value="Nucleic acid-binding proteins"/>
    <property type="match status" value="1"/>
</dbReference>
<dbReference type="InterPro" id="IPR002059">
    <property type="entry name" value="CSP_DNA-bd"/>
</dbReference>
<evidence type="ECO:0000256" key="2">
    <source>
        <dbReference type="ARBA" id="ARBA00005862"/>
    </source>
</evidence>
<dbReference type="Pfam" id="PF00871">
    <property type="entry name" value="Acetate_kinase"/>
    <property type="match status" value="1"/>
</dbReference>
<accession>A0A1A9UK59</accession>
<dbReference type="GO" id="GO:0008776">
    <property type="term" value="F:acetate kinase activity"/>
    <property type="evidence" value="ECO:0007669"/>
    <property type="project" value="TreeGrafter"/>
</dbReference>
<proteinExistence type="inferred from homology"/>
<dbReference type="PRINTS" id="PR00050">
    <property type="entry name" value="COLDSHOCK"/>
</dbReference>
<dbReference type="InterPro" id="IPR011129">
    <property type="entry name" value="CSD"/>
</dbReference>
<dbReference type="PROSITE" id="PS51857">
    <property type="entry name" value="CSD_2"/>
    <property type="match status" value="1"/>
</dbReference>
<dbReference type="SUPFAM" id="SSF48173">
    <property type="entry name" value="Cryptochrome/photolyase FAD-binding domain"/>
    <property type="match status" value="1"/>
</dbReference>
<dbReference type="InterPro" id="IPR018394">
    <property type="entry name" value="DNA_photolyase_1_CS_C"/>
</dbReference>
<dbReference type="GO" id="GO:0005524">
    <property type="term" value="F:ATP binding"/>
    <property type="evidence" value="ECO:0007669"/>
    <property type="project" value="UniProtKB-KW"/>
</dbReference>
<keyword evidence="6" id="KW-0418">Kinase</keyword>
<dbReference type="InterPro" id="IPR000890">
    <property type="entry name" value="Aliphatic_acid_kin_short-chain"/>
</dbReference>
<evidence type="ECO:0000256" key="8">
    <source>
        <dbReference type="PIRSR" id="PIRSR602081-2"/>
    </source>
</evidence>
<dbReference type="GO" id="GO:0006083">
    <property type="term" value="P:acetate metabolic process"/>
    <property type="evidence" value="ECO:0007669"/>
    <property type="project" value="TreeGrafter"/>
</dbReference>
<keyword evidence="3" id="KW-0963">Cytoplasm</keyword>